<keyword evidence="2" id="KW-0285">Flavoprotein</keyword>
<dbReference type="GO" id="GO:0071949">
    <property type="term" value="F:FAD binding"/>
    <property type="evidence" value="ECO:0007669"/>
    <property type="project" value="InterPro"/>
</dbReference>
<dbReference type="SUPFAM" id="SSF51905">
    <property type="entry name" value="FAD/NAD(P)-binding domain"/>
    <property type="match status" value="1"/>
</dbReference>
<reference evidence="6 7" key="1">
    <citation type="submission" date="2019-07" db="EMBL/GenBank/DDBJ databases">
        <title>Description of 53C-WASEF.</title>
        <authorList>
            <person name="Pitt A."/>
            <person name="Hahn M.W."/>
        </authorList>
    </citation>
    <scope>NUCLEOTIDE SEQUENCE [LARGE SCALE GENOMIC DNA]</scope>
    <source>
        <strain evidence="6 7">53C-WASEF</strain>
    </source>
</reference>
<sequence length="386" mass="41818">MLQNGKSPSAILIAGAGIGGLATALALQQRGIPAIVCERAPELREVGAGLLLSPNAVRVLQLFGIFEDAVSRSRVINEWQILNPHGRPLHRLRPTNRDQLPALSLHRGDLQNLLRSHLCASSTKLGVEVSDFSETPESVQLTSTGGEQLEGPALVAADGLRSRVHHITEGGDHLRDCGYSGWRSVVPFIPKGYEGDSLSESWGEGKRFGISPLGDGRCYWYATANHPAGLAASPSSRKQELHKLFGHWHAPIPELIAATENDQILLNPIFDRPARMKATGASRVTLLGDAAHPMTPNLGQGACAALEDAWILAREIAAAPNVIDGLRRYETLRSARVKWISRASHALGTVIQLENPYATSVRDFILRLTPGFLSTTTMRPLFSFRG</sequence>
<dbReference type="RefSeq" id="WP_144229974.1">
    <property type="nucleotide sequence ID" value="NZ_CBCRVV010000007.1"/>
</dbReference>
<protein>
    <submittedName>
        <fullName evidence="6">FAD-dependent oxidoreductase</fullName>
    </submittedName>
</protein>
<keyword evidence="3" id="KW-0274">FAD</keyword>
<dbReference type="GO" id="GO:0016491">
    <property type="term" value="F:oxidoreductase activity"/>
    <property type="evidence" value="ECO:0007669"/>
    <property type="project" value="UniProtKB-KW"/>
</dbReference>
<dbReference type="OrthoDB" id="9766816at2"/>
<comment type="cofactor">
    <cofactor evidence="1">
        <name>FAD</name>
        <dbReference type="ChEBI" id="CHEBI:57692"/>
    </cofactor>
</comment>
<dbReference type="PRINTS" id="PR00420">
    <property type="entry name" value="RNGMNOXGNASE"/>
</dbReference>
<gene>
    <name evidence="6" type="ORF">FPL22_09135</name>
</gene>
<dbReference type="Proteomes" id="UP000315648">
    <property type="component" value="Unassembled WGS sequence"/>
</dbReference>
<dbReference type="InterPro" id="IPR002938">
    <property type="entry name" value="FAD-bd"/>
</dbReference>
<evidence type="ECO:0000256" key="2">
    <source>
        <dbReference type="ARBA" id="ARBA00022630"/>
    </source>
</evidence>
<evidence type="ECO:0000313" key="6">
    <source>
        <dbReference type="EMBL" id="TSJ79433.1"/>
    </source>
</evidence>
<feature type="domain" description="FAD-binding" evidence="5">
    <location>
        <begin position="11"/>
        <end position="339"/>
    </location>
</feature>
<dbReference type="EMBL" id="VMBG01000001">
    <property type="protein sequence ID" value="TSJ79433.1"/>
    <property type="molecule type" value="Genomic_DNA"/>
</dbReference>
<comment type="caution">
    <text evidence="6">The sequence shown here is derived from an EMBL/GenBank/DDBJ whole genome shotgun (WGS) entry which is preliminary data.</text>
</comment>
<organism evidence="6 7">
    <name type="scientific">Rariglobus hedericola</name>
    <dbReference type="NCBI Taxonomy" id="2597822"/>
    <lineage>
        <taxon>Bacteria</taxon>
        <taxon>Pseudomonadati</taxon>
        <taxon>Verrucomicrobiota</taxon>
        <taxon>Opitutia</taxon>
        <taxon>Opitutales</taxon>
        <taxon>Opitutaceae</taxon>
        <taxon>Rariglobus</taxon>
    </lineage>
</organism>
<evidence type="ECO:0000256" key="1">
    <source>
        <dbReference type="ARBA" id="ARBA00001974"/>
    </source>
</evidence>
<dbReference type="AlphaFoldDB" id="A0A556QS32"/>
<evidence type="ECO:0000256" key="4">
    <source>
        <dbReference type="ARBA" id="ARBA00023002"/>
    </source>
</evidence>
<evidence type="ECO:0000256" key="3">
    <source>
        <dbReference type="ARBA" id="ARBA00022827"/>
    </source>
</evidence>
<keyword evidence="7" id="KW-1185">Reference proteome</keyword>
<accession>A0A556QS32</accession>
<keyword evidence="4" id="KW-0560">Oxidoreductase</keyword>
<dbReference type="Pfam" id="PF01494">
    <property type="entry name" value="FAD_binding_3"/>
    <property type="match status" value="1"/>
</dbReference>
<dbReference type="InterPro" id="IPR036188">
    <property type="entry name" value="FAD/NAD-bd_sf"/>
</dbReference>
<proteinExistence type="predicted"/>
<name>A0A556QS32_9BACT</name>
<evidence type="ECO:0000313" key="7">
    <source>
        <dbReference type="Proteomes" id="UP000315648"/>
    </source>
</evidence>
<dbReference type="PANTHER" id="PTHR46496">
    <property type="match status" value="1"/>
</dbReference>
<evidence type="ECO:0000259" key="5">
    <source>
        <dbReference type="Pfam" id="PF01494"/>
    </source>
</evidence>
<dbReference type="Gene3D" id="3.50.50.60">
    <property type="entry name" value="FAD/NAD(P)-binding domain"/>
    <property type="match status" value="1"/>
</dbReference>
<dbReference type="PANTHER" id="PTHR46496:SF1">
    <property type="entry name" value="ZEAXANTHIN EPOXIDASE, CHLOROPLASTIC"/>
    <property type="match status" value="1"/>
</dbReference>